<dbReference type="SUPFAM" id="SSF52172">
    <property type="entry name" value="CheY-like"/>
    <property type="match status" value="1"/>
</dbReference>
<feature type="modified residue" description="Phosphohistidine" evidence="16">
    <location>
        <position position="764"/>
    </location>
</feature>
<feature type="domain" description="HPt" evidence="20">
    <location>
        <begin position="725"/>
        <end position="822"/>
    </location>
</feature>
<keyword evidence="4" id="KW-1003">Cell membrane</keyword>
<dbReference type="GO" id="GO:0003677">
    <property type="term" value="F:DNA binding"/>
    <property type="evidence" value="ECO:0007669"/>
    <property type="project" value="UniProtKB-KW"/>
</dbReference>
<evidence type="ECO:0000256" key="5">
    <source>
        <dbReference type="ARBA" id="ARBA00022553"/>
    </source>
</evidence>
<dbReference type="Pfam" id="PF02518">
    <property type="entry name" value="HATPase_c"/>
    <property type="match status" value="1"/>
</dbReference>
<dbReference type="SUPFAM" id="SSF47384">
    <property type="entry name" value="Homodimeric domain of signal transducing histidine kinase"/>
    <property type="match status" value="1"/>
</dbReference>
<dbReference type="EC" id="2.7.13.3" evidence="3"/>
<dbReference type="SUPFAM" id="SSF55874">
    <property type="entry name" value="ATPase domain of HSP90 chaperone/DNA topoisomerase II/histidine kinase"/>
    <property type="match status" value="1"/>
</dbReference>
<comment type="subunit">
    <text evidence="14">At low DSF concentrations, interacts with RpfF.</text>
</comment>
<feature type="domain" description="Response regulatory" evidence="19">
    <location>
        <begin position="571"/>
        <end position="688"/>
    </location>
</feature>
<dbReference type="Pfam" id="PF00072">
    <property type="entry name" value="Response_reg"/>
    <property type="match status" value="1"/>
</dbReference>
<dbReference type="CDD" id="cd00082">
    <property type="entry name" value="HisKA"/>
    <property type="match status" value="1"/>
</dbReference>
<dbReference type="PROSITE" id="PS50894">
    <property type="entry name" value="HPT"/>
    <property type="match status" value="1"/>
</dbReference>
<keyword evidence="7" id="KW-0812">Transmembrane</keyword>
<evidence type="ECO:0000256" key="17">
    <source>
        <dbReference type="PROSITE-ProRule" id="PRU00169"/>
    </source>
</evidence>
<evidence type="ECO:0000259" key="19">
    <source>
        <dbReference type="PROSITE" id="PS50110"/>
    </source>
</evidence>
<keyword evidence="10" id="KW-0067">ATP-binding</keyword>
<dbReference type="GO" id="GO:0005524">
    <property type="term" value="F:ATP binding"/>
    <property type="evidence" value="ECO:0007669"/>
    <property type="project" value="UniProtKB-KW"/>
</dbReference>
<gene>
    <name evidence="22" type="ORF">DYE49_10125</name>
    <name evidence="21" type="ORF">HNP77_001700</name>
</gene>
<evidence type="ECO:0000313" key="21">
    <source>
        <dbReference type="EMBL" id="MBB5219331.1"/>
    </source>
</evidence>
<comment type="catalytic activity">
    <reaction evidence="1">
        <text>ATP + protein L-histidine = ADP + protein N-phospho-L-histidine.</text>
        <dbReference type="EC" id="2.7.13.3"/>
    </reaction>
</comment>
<dbReference type="InterPro" id="IPR004358">
    <property type="entry name" value="Sig_transdc_His_kin-like_C"/>
</dbReference>
<keyword evidence="8" id="KW-0547">Nucleotide-binding</keyword>
<keyword evidence="23" id="KW-1185">Reference proteome</keyword>
<dbReference type="GO" id="GO:0005886">
    <property type="term" value="C:plasma membrane"/>
    <property type="evidence" value="ECO:0007669"/>
    <property type="project" value="UniProtKB-SubCell"/>
</dbReference>
<keyword evidence="11" id="KW-1133">Transmembrane helix</keyword>
<dbReference type="Gene3D" id="3.40.50.2300">
    <property type="match status" value="1"/>
</dbReference>
<dbReference type="FunFam" id="1.10.287.130:FF:000002">
    <property type="entry name" value="Two-component osmosensing histidine kinase"/>
    <property type="match status" value="1"/>
</dbReference>
<keyword evidence="21" id="KW-0238">DNA-binding</keyword>
<evidence type="ECO:0000256" key="15">
    <source>
        <dbReference type="ARBA" id="ARBA00068150"/>
    </source>
</evidence>
<evidence type="ECO:0000313" key="22">
    <source>
        <dbReference type="EMBL" id="QOS40786.1"/>
    </source>
</evidence>
<proteinExistence type="predicted"/>
<dbReference type="CDD" id="cd17546">
    <property type="entry name" value="REC_hyHK_CKI1_RcsC-like"/>
    <property type="match status" value="1"/>
</dbReference>
<keyword evidence="9 21" id="KW-0418">Kinase</keyword>
<keyword evidence="12" id="KW-0902">Two-component regulatory system</keyword>
<evidence type="ECO:0000256" key="14">
    <source>
        <dbReference type="ARBA" id="ARBA00064003"/>
    </source>
</evidence>
<evidence type="ECO:0000256" key="13">
    <source>
        <dbReference type="ARBA" id="ARBA00023136"/>
    </source>
</evidence>
<dbReference type="Pfam" id="PF10114">
    <property type="entry name" value="PocR"/>
    <property type="match status" value="1"/>
</dbReference>
<dbReference type="EMBL" id="CP031517">
    <property type="protein sequence ID" value="QOS40786.1"/>
    <property type="molecule type" value="Genomic_DNA"/>
</dbReference>
<dbReference type="InterPro" id="IPR036890">
    <property type="entry name" value="HATPase_C_sf"/>
</dbReference>
<dbReference type="SMART" id="SM00387">
    <property type="entry name" value="HATPase_c"/>
    <property type="match status" value="1"/>
</dbReference>
<dbReference type="InterPro" id="IPR011006">
    <property type="entry name" value="CheY-like_superfamily"/>
</dbReference>
<evidence type="ECO:0000256" key="1">
    <source>
        <dbReference type="ARBA" id="ARBA00000085"/>
    </source>
</evidence>
<protein>
    <recommendedName>
        <fullName evidence="15">Sensory/regulatory protein RpfC</fullName>
        <ecNumber evidence="3">2.7.13.3</ecNumber>
    </recommendedName>
</protein>
<name>A0A840SIV8_9SPIR</name>
<reference evidence="21 23" key="2">
    <citation type="submission" date="2020-08" db="EMBL/GenBank/DDBJ databases">
        <title>Genomic Encyclopedia of Type Strains, Phase IV (KMG-IV): sequencing the most valuable type-strain genomes for metagenomic binning, comparative biology and taxonomic classification.</title>
        <authorList>
            <person name="Goeker M."/>
        </authorList>
    </citation>
    <scope>NUCLEOTIDE SEQUENCE [LARGE SCALE GENOMIC DNA]</scope>
    <source>
        <strain evidence="21 23">DSM 103679</strain>
    </source>
</reference>
<accession>A0A840SIV8</accession>
<evidence type="ECO:0000256" key="2">
    <source>
        <dbReference type="ARBA" id="ARBA00004651"/>
    </source>
</evidence>
<dbReference type="AlphaFoldDB" id="A0A840SIV8"/>
<keyword evidence="13" id="KW-0472">Membrane</keyword>
<dbReference type="Proteomes" id="UP000578697">
    <property type="component" value="Unassembled WGS sequence"/>
</dbReference>
<dbReference type="KEGG" id="trc:DYE49_10125"/>
<feature type="domain" description="Histidine kinase" evidence="18">
    <location>
        <begin position="197"/>
        <end position="418"/>
    </location>
</feature>
<evidence type="ECO:0000313" key="23">
    <source>
        <dbReference type="Proteomes" id="UP000578697"/>
    </source>
</evidence>
<dbReference type="Gene3D" id="1.10.287.130">
    <property type="match status" value="1"/>
</dbReference>
<dbReference type="Gene3D" id="1.20.120.160">
    <property type="entry name" value="HPT domain"/>
    <property type="match status" value="1"/>
</dbReference>
<dbReference type="InterPro" id="IPR036097">
    <property type="entry name" value="HisK_dim/P_sf"/>
</dbReference>
<dbReference type="EMBL" id="JACHFR010000002">
    <property type="protein sequence ID" value="MBB5219331.1"/>
    <property type="molecule type" value="Genomic_DNA"/>
</dbReference>
<evidence type="ECO:0000259" key="20">
    <source>
        <dbReference type="PROSITE" id="PS50894"/>
    </source>
</evidence>
<evidence type="ECO:0000256" key="7">
    <source>
        <dbReference type="ARBA" id="ARBA00022692"/>
    </source>
</evidence>
<dbReference type="InterPro" id="IPR018771">
    <property type="entry name" value="PocR_dom"/>
</dbReference>
<feature type="modified residue" description="4-aspartylphosphate" evidence="17">
    <location>
        <position position="620"/>
    </location>
</feature>
<dbReference type="RefSeq" id="WP_184652743.1">
    <property type="nucleotide sequence ID" value="NZ_JACHFR010000002.1"/>
</dbReference>
<keyword evidence="5 17" id="KW-0597">Phosphoprotein</keyword>
<evidence type="ECO:0000256" key="11">
    <source>
        <dbReference type="ARBA" id="ARBA00022989"/>
    </source>
</evidence>
<evidence type="ECO:0000256" key="4">
    <source>
        <dbReference type="ARBA" id="ARBA00022475"/>
    </source>
</evidence>
<dbReference type="Proteomes" id="UP000593591">
    <property type="component" value="Chromosome"/>
</dbReference>
<sequence>MEHNEIILTELIDLDTLQNIQDAFSNLTGMAAAITDQKGILITKDNNFCNFCKKFTRNTEEGNKRCQYCIKYGAEYALYEGEYSIYQCHTGLTEFSAPIIVNGEPIGCFVGGQVTEKELDEELIRKTAEEIGVNPDEYLAASKEVSVAERKQIDKAASFLFTLTNIISDIAYGKYTATKANQELELASQLKSNFLANMSHEIRTPMNAIIGMAELALREDIPLDARNYINQIKSSGRSLLTLINDILDFSKIESGKLDLITESYEPVSLFHDVTNIMMTRIQDKDIELILNIKPDLPSMLVGDANRIRQILINLLNNATKFTHKGQIRLSVDFEPETSDSIILKVCVEDTGIGIKKEDLGKLFKSFEQVDSKRNRNIEGTGLGLAISKRLVNLMGGEISVKSVYDKGSKFFFNIPQEVENESDSIIINAEKVAVIAVIKNQYLLQQMKKDISRTKIFSVFLPDTENFKQRIRSLKKQAGNKKIYIFIEEFFLCKAFIETLQACPDIQGILISGFFSDINENRKLKLQNLLIIKKPWSVLNLATILNQERYGTEPELQGTQTGFAFTAPQANILLVDDNPINLTVAEGLLEPLKMHVETATSGKLALEKIRTKKYDIIFMDHMMPEMDGIECTHTIRNNFPEYNNIPIIALTANAIGNIKTMFLKEGMNDFVAKPIEVKIFIAKVKQWLPKEKIVKTENDLQYLERVDYPEIADLDVEQAVDRLGSLELFNKILNEFYRTIQKKCSLIENFIKEKDYKSYTIEVHALKSSAKQIGANELSEMAADLERYGKEMDIPFILAKTPEVFDKYHSYTELLKDYCGQQEEEVQKTAVSPEEKKNAFDSIISAAENLDIDTIETAVKEMSGWALEEEENRLYENLKEASENMDCDRAAEICKEWASVCK</sequence>
<dbReference type="PANTHER" id="PTHR45339:SF1">
    <property type="entry name" value="HYBRID SIGNAL TRANSDUCTION HISTIDINE KINASE J"/>
    <property type="match status" value="1"/>
</dbReference>
<dbReference type="InterPro" id="IPR005467">
    <property type="entry name" value="His_kinase_dom"/>
</dbReference>
<evidence type="ECO:0000256" key="10">
    <source>
        <dbReference type="ARBA" id="ARBA00022840"/>
    </source>
</evidence>
<comment type="subcellular location">
    <subcellularLocation>
        <location evidence="2">Cell membrane</location>
        <topology evidence="2">Multi-pass membrane protein</topology>
    </subcellularLocation>
</comment>
<dbReference type="PRINTS" id="PR00344">
    <property type="entry name" value="BCTRLSENSOR"/>
</dbReference>
<reference evidence="22 24" key="1">
    <citation type="submission" date="2018-08" db="EMBL/GenBank/DDBJ databases">
        <title>The first complete genome of Treponema rectale (CHPAT), a commensal spirochete of the bovine rectum.</title>
        <authorList>
            <person name="Staton G.J."/>
            <person name="Clegg S.R."/>
            <person name="Carter S.D."/>
            <person name="Radford A.D."/>
            <person name="Darby A."/>
            <person name="Hall N."/>
            <person name="Birtles R.J."/>
            <person name="Evans N.J."/>
        </authorList>
    </citation>
    <scope>NUCLEOTIDE SEQUENCE [LARGE SCALE GENOMIC DNA]</scope>
    <source>
        <strain evidence="22 24">CHPA</strain>
    </source>
</reference>
<dbReference type="CDD" id="cd16922">
    <property type="entry name" value="HATPase_EvgS-ArcB-TorS-like"/>
    <property type="match status" value="1"/>
</dbReference>
<evidence type="ECO:0000313" key="24">
    <source>
        <dbReference type="Proteomes" id="UP000593591"/>
    </source>
</evidence>
<evidence type="ECO:0000259" key="18">
    <source>
        <dbReference type="PROSITE" id="PS50109"/>
    </source>
</evidence>
<evidence type="ECO:0000256" key="6">
    <source>
        <dbReference type="ARBA" id="ARBA00022679"/>
    </source>
</evidence>
<dbReference type="PROSITE" id="PS50109">
    <property type="entry name" value="HIS_KIN"/>
    <property type="match status" value="1"/>
</dbReference>
<dbReference type="InterPro" id="IPR001789">
    <property type="entry name" value="Sig_transdc_resp-reg_receiver"/>
</dbReference>
<evidence type="ECO:0000256" key="8">
    <source>
        <dbReference type="ARBA" id="ARBA00022741"/>
    </source>
</evidence>
<dbReference type="SMART" id="SM00388">
    <property type="entry name" value="HisKA"/>
    <property type="match status" value="1"/>
</dbReference>
<dbReference type="GO" id="GO:0000155">
    <property type="term" value="F:phosphorelay sensor kinase activity"/>
    <property type="evidence" value="ECO:0007669"/>
    <property type="project" value="InterPro"/>
</dbReference>
<dbReference type="InterPro" id="IPR036641">
    <property type="entry name" value="HPT_dom_sf"/>
</dbReference>
<dbReference type="InterPro" id="IPR008207">
    <property type="entry name" value="Sig_transdc_His_kin_Hpt_dom"/>
</dbReference>
<evidence type="ECO:0000256" key="3">
    <source>
        <dbReference type="ARBA" id="ARBA00012438"/>
    </source>
</evidence>
<dbReference type="SUPFAM" id="SSF47226">
    <property type="entry name" value="Histidine-containing phosphotransfer domain, HPT domain"/>
    <property type="match status" value="1"/>
</dbReference>
<dbReference type="SMART" id="SM00448">
    <property type="entry name" value="REC"/>
    <property type="match status" value="1"/>
</dbReference>
<keyword evidence="6" id="KW-0808">Transferase</keyword>
<dbReference type="FunFam" id="3.30.565.10:FF:000010">
    <property type="entry name" value="Sensor histidine kinase RcsC"/>
    <property type="match status" value="1"/>
</dbReference>
<dbReference type="PROSITE" id="PS50110">
    <property type="entry name" value="RESPONSE_REGULATORY"/>
    <property type="match status" value="1"/>
</dbReference>
<dbReference type="Gene3D" id="3.30.565.10">
    <property type="entry name" value="Histidine kinase-like ATPase, C-terminal domain"/>
    <property type="match status" value="1"/>
</dbReference>
<dbReference type="Pfam" id="PF00512">
    <property type="entry name" value="HisKA"/>
    <property type="match status" value="1"/>
</dbReference>
<organism evidence="21 23">
    <name type="scientific">Treponema rectale</name>
    <dbReference type="NCBI Taxonomy" id="744512"/>
    <lineage>
        <taxon>Bacteria</taxon>
        <taxon>Pseudomonadati</taxon>
        <taxon>Spirochaetota</taxon>
        <taxon>Spirochaetia</taxon>
        <taxon>Spirochaetales</taxon>
        <taxon>Treponemataceae</taxon>
        <taxon>Treponema</taxon>
    </lineage>
</organism>
<dbReference type="PANTHER" id="PTHR45339">
    <property type="entry name" value="HYBRID SIGNAL TRANSDUCTION HISTIDINE KINASE J"/>
    <property type="match status" value="1"/>
</dbReference>
<evidence type="ECO:0000256" key="12">
    <source>
        <dbReference type="ARBA" id="ARBA00023012"/>
    </source>
</evidence>
<dbReference type="InterPro" id="IPR003594">
    <property type="entry name" value="HATPase_dom"/>
</dbReference>
<dbReference type="InterPro" id="IPR003661">
    <property type="entry name" value="HisK_dim/P_dom"/>
</dbReference>
<evidence type="ECO:0000256" key="9">
    <source>
        <dbReference type="ARBA" id="ARBA00022777"/>
    </source>
</evidence>
<evidence type="ECO:0000256" key="16">
    <source>
        <dbReference type="PROSITE-ProRule" id="PRU00110"/>
    </source>
</evidence>